<protein>
    <submittedName>
        <fullName evidence="4">Fatty acid desaturase</fullName>
    </submittedName>
</protein>
<dbReference type="GO" id="GO:0006629">
    <property type="term" value="P:lipid metabolic process"/>
    <property type="evidence" value="ECO:0007669"/>
    <property type="project" value="InterPro"/>
</dbReference>
<evidence type="ECO:0000313" key="5">
    <source>
        <dbReference type="Proteomes" id="UP000199706"/>
    </source>
</evidence>
<dbReference type="InterPro" id="IPR005804">
    <property type="entry name" value="FA_desaturase_dom"/>
</dbReference>
<dbReference type="OrthoDB" id="5464927at2"/>
<keyword evidence="2" id="KW-0812">Transmembrane</keyword>
<dbReference type="Pfam" id="PF00487">
    <property type="entry name" value="FA_desaturase"/>
    <property type="match status" value="1"/>
</dbReference>
<keyword evidence="2" id="KW-1133">Transmembrane helix</keyword>
<evidence type="ECO:0000256" key="1">
    <source>
        <dbReference type="SAM" id="MobiDB-lite"/>
    </source>
</evidence>
<proteinExistence type="predicted"/>
<dbReference type="AlphaFoldDB" id="A0A1G7PEE9"/>
<accession>A0A1G7PEE9</accession>
<feature type="region of interest" description="Disordered" evidence="1">
    <location>
        <begin position="1"/>
        <end position="24"/>
    </location>
</feature>
<feature type="transmembrane region" description="Helical" evidence="2">
    <location>
        <begin position="212"/>
        <end position="232"/>
    </location>
</feature>
<evidence type="ECO:0000256" key="2">
    <source>
        <dbReference type="SAM" id="Phobius"/>
    </source>
</evidence>
<keyword evidence="2" id="KW-0472">Membrane</keyword>
<dbReference type="CDD" id="cd01060">
    <property type="entry name" value="Membrane-FADS-like"/>
    <property type="match status" value="1"/>
</dbReference>
<feature type="compositionally biased region" description="Low complexity" evidence="1">
    <location>
        <begin position="1"/>
        <end position="17"/>
    </location>
</feature>
<feature type="domain" description="Fatty acid desaturase" evidence="3">
    <location>
        <begin position="68"/>
        <end position="312"/>
    </location>
</feature>
<evidence type="ECO:0000313" key="4">
    <source>
        <dbReference type="EMBL" id="SDF84663.1"/>
    </source>
</evidence>
<dbReference type="Proteomes" id="UP000199706">
    <property type="component" value="Unassembled WGS sequence"/>
</dbReference>
<dbReference type="EMBL" id="FNCJ01000001">
    <property type="protein sequence ID" value="SDF84663.1"/>
    <property type="molecule type" value="Genomic_DNA"/>
</dbReference>
<feature type="transmembrane region" description="Helical" evidence="2">
    <location>
        <begin position="61"/>
        <end position="80"/>
    </location>
</feature>
<sequence>MDPRAATQAGPATQTTAHGRTTPKRPAIDVRANLTLLVVVTVATALQLFGLPILLRAWGMPALLLIVPLVMLTPTHWGLIHEAIHGQLFARRHLNEGVARVLAIAFALPFDAVRFGHLMHHRFTREPFDRPDVLDAGRSVWRVRLSYYGRLLGGLYAGELVLPLLAFAPARLARSLVANAVGAEGPLGADVQRLFGNFTADPARRARIRRDWLLTLALFALALYFYGTWWPVLAVTMYLRGVWLSLADNLPHYGVGLDEPGRSRNFRVARAWQGVLMNHQLHRLHHQHPTLPWTALPALDALERETRADAGGPTEPAYFRSALRQFKGPGALDATAHYSVRPASSAAVAVAAAARLDERR</sequence>
<organism evidence="4 5">
    <name type="scientific">Paraburkholderia phenazinium</name>
    <dbReference type="NCBI Taxonomy" id="60549"/>
    <lineage>
        <taxon>Bacteria</taxon>
        <taxon>Pseudomonadati</taxon>
        <taxon>Pseudomonadota</taxon>
        <taxon>Betaproteobacteria</taxon>
        <taxon>Burkholderiales</taxon>
        <taxon>Burkholderiaceae</taxon>
        <taxon>Paraburkholderia</taxon>
    </lineage>
</organism>
<feature type="transmembrane region" description="Helical" evidence="2">
    <location>
        <begin position="34"/>
        <end position="55"/>
    </location>
</feature>
<gene>
    <name evidence="4" type="ORF">SAMN05216466_101262</name>
</gene>
<name>A0A1G7PEE9_9BURK</name>
<dbReference type="RefSeq" id="WP_090680785.1">
    <property type="nucleotide sequence ID" value="NZ_CADERL010000001.1"/>
</dbReference>
<evidence type="ECO:0000259" key="3">
    <source>
        <dbReference type="Pfam" id="PF00487"/>
    </source>
</evidence>
<reference evidence="4 5" key="1">
    <citation type="submission" date="2016-10" db="EMBL/GenBank/DDBJ databases">
        <authorList>
            <person name="de Groot N.N."/>
        </authorList>
    </citation>
    <scope>NUCLEOTIDE SEQUENCE [LARGE SCALE GENOMIC DNA]</scope>
    <source>
        <strain evidence="4 5">LMG 2247</strain>
    </source>
</reference>